<dbReference type="Gene3D" id="3.10.20.90">
    <property type="entry name" value="Phosphatidylinositol 3-kinase Catalytic Subunit, Chain A, domain 1"/>
    <property type="match status" value="2"/>
</dbReference>
<accession>A0A392NUQ3</accession>
<dbReference type="EMBL" id="LXQA010051348">
    <property type="protein sequence ID" value="MCI03162.1"/>
    <property type="molecule type" value="Genomic_DNA"/>
</dbReference>
<keyword evidence="3" id="KW-0808">Transferase</keyword>
<comment type="caution">
    <text evidence="8">The sequence shown here is derived from an EMBL/GenBank/DDBJ whole genome shotgun (WGS) entry which is preliminary data.</text>
</comment>
<dbReference type="CDD" id="cd17039">
    <property type="entry name" value="Ubl_ubiquitin_like"/>
    <property type="match status" value="1"/>
</dbReference>
<dbReference type="Proteomes" id="UP000265520">
    <property type="component" value="Unassembled WGS sequence"/>
</dbReference>
<dbReference type="Pfam" id="PF00240">
    <property type="entry name" value="ubiquitin"/>
    <property type="match status" value="2"/>
</dbReference>
<evidence type="ECO:0000256" key="5">
    <source>
        <dbReference type="ARBA" id="ARBA00022777"/>
    </source>
</evidence>
<protein>
    <recommendedName>
        <fullName evidence="2">1-phosphatidylinositol 4-kinase</fullName>
        <ecNumber evidence="2">2.7.1.67</ecNumber>
    </recommendedName>
</protein>
<dbReference type="AlphaFoldDB" id="A0A392NUQ3"/>
<dbReference type="InterPro" id="IPR000626">
    <property type="entry name" value="Ubiquitin-like_dom"/>
</dbReference>
<keyword evidence="9" id="KW-1185">Reference proteome</keyword>
<name>A0A392NUQ3_9FABA</name>
<dbReference type="EC" id="2.7.1.67" evidence="2"/>
<comment type="similarity">
    <text evidence="1">Belongs to the PI3/PI4-kinase family. Type II PI4K subfamily.</text>
</comment>
<evidence type="ECO:0000256" key="1">
    <source>
        <dbReference type="ARBA" id="ARBA00008941"/>
    </source>
</evidence>
<keyword evidence="6" id="KW-0067">ATP-binding</keyword>
<proteinExistence type="inferred from homology"/>
<evidence type="ECO:0000256" key="2">
    <source>
        <dbReference type="ARBA" id="ARBA00012169"/>
    </source>
</evidence>
<feature type="domain" description="Ubiquitin-like" evidence="7">
    <location>
        <begin position="1"/>
        <end position="63"/>
    </location>
</feature>
<dbReference type="InterPro" id="IPR044571">
    <property type="entry name" value="P4KG1-8"/>
</dbReference>
<dbReference type="GO" id="GO:0004430">
    <property type="term" value="F:1-phosphatidylinositol 4-kinase activity"/>
    <property type="evidence" value="ECO:0007669"/>
    <property type="project" value="UniProtKB-EC"/>
</dbReference>
<evidence type="ECO:0000313" key="8">
    <source>
        <dbReference type="EMBL" id="MCI03162.1"/>
    </source>
</evidence>
<dbReference type="PROSITE" id="PS50053">
    <property type="entry name" value="UBIQUITIN_2"/>
    <property type="match status" value="2"/>
</dbReference>
<keyword evidence="4" id="KW-0547">Nucleotide-binding</keyword>
<evidence type="ECO:0000256" key="6">
    <source>
        <dbReference type="ARBA" id="ARBA00022840"/>
    </source>
</evidence>
<dbReference type="SUPFAM" id="SSF54236">
    <property type="entry name" value="Ubiquitin-like"/>
    <property type="match status" value="2"/>
</dbReference>
<sequence length="259" mass="29120">MRVLESDSIASVKMRIQTRKGVSWKKQNLVSNGRELSRNNNLVKDYGVTSGNVVHLVLRLSDMIFIVVRTICGKEFEIQIDRKRNVAHLKQCIKKKGKGFIDLVEEEQEFFCYGEKLDDRRIFDDICKNDDDVIHLIVKKSAKVNATIVHNKDLELSVVAAENHNLNNQNQNQNEVVKVIEQQQPYSTFNGLKKGNKPVRSSEGTGGTYFMQDSKGVEYISVFKPIDEEPMAINNPRGLPVSSNGEGLKIGTKVGEGAV</sequence>
<dbReference type="PANTHER" id="PTHR45800:SF5">
    <property type="entry name" value="PHOSPHATIDYLINOSITOL 4-KINASE GAMMA 2"/>
    <property type="match status" value="1"/>
</dbReference>
<evidence type="ECO:0000313" key="9">
    <source>
        <dbReference type="Proteomes" id="UP000265520"/>
    </source>
</evidence>
<dbReference type="PANTHER" id="PTHR45800">
    <property type="entry name" value="PHOSPHATIDYLINOSITOL 4-KINASE GAMMA"/>
    <property type="match status" value="1"/>
</dbReference>
<organism evidence="8 9">
    <name type="scientific">Trifolium medium</name>
    <dbReference type="NCBI Taxonomy" id="97028"/>
    <lineage>
        <taxon>Eukaryota</taxon>
        <taxon>Viridiplantae</taxon>
        <taxon>Streptophyta</taxon>
        <taxon>Embryophyta</taxon>
        <taxon>Tracheophyta</taxon>
        <taxon>Spermatophyta</taxon>
        <taxon>Magnoliopsida</taxon>
        <taxon>eudicotyledons</taxon>
        <taxon>Gunneridae</taxon>
        <taxon>Pentapetalae</taxon>
        <taxon>rosids</taxon>
        <taxon>fabids</taxon>
        <taxon>Fabales</taxon>
        <taxon>Fabaceae</taxon>
        <taxon>Papilionoideae</taxon>
        <taxon>50 kb inversion clade</taxon>
        <taxon>NPAAA clade</taxon>
        <taxon>Hologalegina</taxon>
        <taxon>IRL clade</taxon>
        <taxon>Trifolieae</taxon>
        <taxon>Trifolium</taxon>
    </lineage>
</organism>
<dbReference type="InterPro" id="IPR029071">
    <property type="entry name" value="Ubiquitin-like_domsf"/>
</dbReference>
<reference evidence="8 9" key="1">
    <citation type="journal article" date="2018" name="Front. Plant Sci.">
        <title>Red Clover (Trifolium pratense) and Zigzag Clover (T. medium) - A Picture of Genomic Similarities and Differences.</title>
        <authorList>
            <person name="Dluhosova J."/>
            <person name="Istvanek J."/>
            <person name="Nedelnik J."/>
            <person name="Repkova J."/>
        </authorList>
    </citation>
    <scope>NUCLEOTIDE SEQUENCE [LARGE SCALE GENOMIC DNA]</scope>
    <source>
        <strain evidence="9">cv. 10/8</strain>
        <tissue evidence="8">Leaf</tissue>
    </source>
</reference>
<feature type="domain" description="Ubiquitin-like" evidence="7">
    <location>
        <begin position="64"/>
        <end position="143"/>
    </location>
</feature>
<feature type="non-terminal residue" evidence="8">
    <location>
        <position position="259"/>
    </location>
</feature>
<evidence type="ECO:0000256" key="3">
    <source>
        <dbReference type="ARBA" id="ARBA00022679"/>
    </source>
</evidence>
<dbReference type="GO" id="GO:0005524">
    <property type="term" value="F:ATP binding"/>
    <property type="evidence" value="ECO:0007669"/>
    <property type="project" value="UniProtKB-KW"/>
</dbReference>
<evidence type="ECO:0000256" key="4">
    <source>
        <dbReference type="ARBA" id="ARBA00022741"/>
    </source>
</evidence>
<keyword evidence="5 8" id="KW-0418">Kinase</keyword>
<evidence type="ECO:0000259" key="7">
    <source>
        <dbReference type="PROSITE" id="PS50053"/>
    </source>
</evidence>